<comment type="caution">
    <text evidence="1">The sequence shown here is derived from an EMBL/GenBank/DDBJ whole genome shotgun (WGS) entry which is preliminary data.</text>
</comment>
<dbReference type="Proteomes" id="UP000279236">
    <property type="component" value="Unassembled WGS sequence"/>
</dbReference>
<dbReference type="AlphaFoldDB" id="A0A427XDT2"/>
<gene>
    <name evidence="1" type="ORF">EHS24_003956</name>
</gene>
<reference evidence="1 2" key="1">
    <citation type="submission" date="2018-11" db="EMBL/GenBank/DDBJ databases">
        <title>Genome sequence of Apiotrichum porosum DSM 27194.</title>
        <authorList>
            <person name="Aliyu H."/>
            <person name="Gorte O."/>
            <person name="Ochsenreither K."/>
        </authorList>
    </citation>
    <scope>NUCLEOTIDE SEQUENCE [LARGE SCALE GENOMIC DNA]</scope>
    <source>
        <strain evidence="1 2">DSM 27194</strain>
    </source>
</reference>
<dbReference type="OrthoDB" id="309640at2759"/>
<keyword evidence="2" id="KW-1185">Reference proteome</keyword>
<evidence type="ECO:0000313" key="1">
    <source>
        <dbReference type="EMBL" id="RSH77015.1"/>
    </source>
</evidence>
<dbReference type="InterPro" id="IPR006175">
    <property type="entry name" value="YjgF/YER057c/UK114"/>
</dbReference>
<evidence type="ECO:0000313" key="2">
    <source>
        <dbReference type="Proteomes" id="UP000279236"/>
    </source>
</evidence>
<dbReference type="STRING" id="105984.A0A427XDT2"/>
<name>A0A427XDT2_9TREE</name>
<sequence length="135" mass="15291">MSNLQYFTYPGYGEEALEKHKYSQAVRIGDRIECSGQGGWDRATSKITEDLGAEIDQAFENVDVAVKAAIGKGWSQVFRMTTYHVVLNEEIYVRMKMNIDKWLPDHKPIWTCIGVAKLAFPGMNVEIEVAAYDPK</sequence>
<dbReference type="SUPFAM" id="SSF55298">
    <property type="entry name" value="YjgF-like"/>
    <property type="match status" value="1"/>
</dbReference>
<dbReference type="Gene3D" id="3.30.1330.40">
    <property type="entry name" value="RutC-like"/>
    <property type="match status" value="1"/>
</dbReference>
<organism evidence="1 2">
    <name type="scientific">Apiotrichum porosum</name>
    <dbReference type="NCBI Taxonomy" id="105984"/>
    <lineage>
        <taxon>Eukaryota</taxon>
        <taxon>Fungi</taxon>
        <taxon>Dikarya</taxon>
        <taxon>Basidiomycota</taxon>
        <taxon>Agaricomycotina</taxon>
        <taxon>Tremellomycetes</taxon>
        <taxon>Trichosporonales</taxon>
        <taxon>Trichosporonaceae</taxon>
        <taxon>Apiotrichum</taxon>
    </lineage>
</organism>
<dbReference type="Pfam" id="PF01042">
    <property type="entry name" value="Ribonuc_L-PSP"/>
    <property type="match status" value="1"/>
</dbReference>
<dbReference type="GO" id="GO:0019239">
    <property type="term" value="F:deaminase activity"/>
    <property type="evidence" value="ECO:0007669"/>
    <property type="project" value="TreeGrafter"/>
</dbReference>
<dbReference type="GO" id="GO:0005739">
    <property type="term" value="C:mitochondrion"/>
    <property type="evidence" value="ECO:0007669"/>
    <property type="project" value="TreeGrafter"/>
</dbReference>
<dbReference type="RefSeq" id="XP_028472162.1">
    <property type="nucleotide sequence ID" value="XM_028619589.1"/>
</dbReference>
<dbReference type="InterPro" id="IPR035959">
    <property type="entry name" value="RutC-like_sf"/>
</dbReference>
<dbReference type="GO" id="GO:0005829">
    <property type="term" value="C:cytosol"/>
    <property type="evidence" value="ECO:0007669"/>
    <property type="project" value="TreeGrafter"/>
</dbReference>
<dbReference type="PANTHER" id="PTHR11803">
    <property type="entry name" value="2-IMINOBUTANOATE/2-IMINOPROPANOATE DEAMINASE RIDA"/>
    <property type="match status" value="1"/>
</dbReference>
<dbReference type="EMBL" id="RSCE01000019">
    <property type="protein sequence ID" value="RSH77015.1"/>
    <property type="molecule type" value="Genomic_DNA"/>
</dbReference>
<dbReference type="GeneID" id="39588499"/>
<dbReference type="PANTHER" id="PTHR11803:SF39">
    <property type="entry name" value="2-IMINOBUTANOATE_2-IMINOPROPANOATE DEAMINASE"/>
    <property type="match status" value="1"/>
</dbReference>
<protein>
    <submittedName>
        <fullName evidence="1">Uncharacterized protein</fullName>
    </submittedName>
</protein>
<accession>A0A427XDT2</accession>
<proteinExistence type="predicted"/>
<dbReference type="CDD" id="cd06152">
    <property type="entry name" value="YjgF_YER057c_UK114_like_4"/>
    <property type="match status" value="1"/>
</dbReference>